<dbReference type="Proteomes" id="UP000000788">
    <property type="component" value="Chromosome"/>
</dbReference>
<dbReference type="UniPathway" id="UPA00834">
    <property type="reaction ID" value="UER00712"/>
</dbReference>
<dbReference type="PANTHER" id="PTHR43448">
    <property type="entry name" value="PROTOHEME IX FARNESYLTRANSFERASE, MITOCHONDRIAL"/>
    <property type="match status" value="1"/>
</dbReference>
<evidence type="ECO:0000256" key="5">
    <source>
        <dbReference type="ARBA" id="ARBA00022679"/>
    </source>
</evidence>
<organism evidence="15 16">
    <name type="scientific">Prochlorococcus marinus (strain MIT 9211)</name>
    <dbReference type="NCBI Taxonomy" id="93059"/>
    <lineage>
        <taxon>Bacteria</taxon>
        <taxon>Bacillati</taxon>
        <taxon>Cyanobacteriota</taxon>
        <taxon>Cyanophyceae</taxon>
        <taxon>Synechococcales</taxon>
        <taxon>Prochlorococcaceae</taxon>
        <taxon>Prochlorococcus</taxon>
    </lineage>
</organism>
<dbReference type="InterPro" id="IPR000537">
    <property type="entry name" value="UbiA_prenyltransferase"/>
</dbReference>
<evidence type="ECO:0000313" key="15">
    <source>
        <dbReference type="EMBL" id="ABX08377.1"/>
    </source>
</evidence>
<evidence type="ECO:0000256" key="14">
    <source>
        <dbReference type="HAMAP-Rule" id="MF_00154"/>
    </source>
</evidence>
<comment type="similarity">
    <text evidence="14">Belongs to the UbiA prenyltransferase family. Protoheme IX farnesyltransferase subfamily.</text>
</comment>
<comment type="function">
    <text evidence="14">Converts heme B (protoheme IX) to heme O by substitution of the vinyl group on carbon 2 of heme B porphyrin ring with a hydroxyethyl farnesyl side group.</text>
</comment>
<keyword evidence="5 14" id="KW-0808">Transferase</keyword>
<dbReference type="KEGG" id="pmj:P9211_04461"/>
<feature type="transmembrane region" description="Helical" evidence="14">
    <location>
        <begin position="105"/>
        <end position="126"/>
    </location>
</feature>
<dbReference type="RefSeq" id="WP_012195000.1">
    <property type="nucleotide sequence ID" value="NC_009976.1"/>
</dbReference>
<dbReference type="NCBIfam" id="NF003349">
    <property type="entry name" value="PRK04375.1-2"/>
    <property type="match status" value="1"/>
</dbReference>
<dbReference type="GO" id="GO:0005886">
    <property type="term" value="C:plasma membrane"/>
    <property type="evidence" value="ECO:0007669"/>
    <property type="project" value="UniProtKB-SubCell"/>
</dbReference>
<comment type="pathway">
    <text evidence="2 14">Porphyrin-containing compound metabolism; heme O biosynthesis; heme O from protoheme: step 1/1.</text>
</comment>
<feature type="transmembrane region" description="Helical" evidence="14">
    <location>
        <begin position="289"/>
        <end position="306"/>
    </location>
</feature>
<keyword evidence="9 14" id="KW-0472">Membrane</keyword>
<gene>
    <name evidence="15" type="primary">cyoE</name>
    <name evidence="14" type="synonym">ctaB</name>
    <name evidence="15" type="ordered locus">P9211_04461</name>
</gene>
<accession>A9BE67</accession>
<dbReference type="CDD" id="cd13957">
    <property type="entry name" value="PT_UbiA_Cox10"/>
    <property type="match status" value="1"/>
</dbReference>
<comment type="miscellaneous">
    <text evidence="14">Carbon 2 of the heme B porphyrin ring is defined according to the Fischer nomenclature.</text>
</comment>
<dbReference type="GO" id="GO:0048034">
    <property type="term" value="P:heme O biosynthetic process"/>
    <property type="evidence" value="ECO:0007669"/>
    <property type="project" value="UniProtKB-UniRule"/>
</dbReference>
<evidence type="ECO:0000256" key="10">
    <source>
        <dbReference type="ARBA" id="ARBA00030253"/>
    </source>
</evidence>
<dbReference type="NCBIfam" id="TIGR01473">
    <property type="entry name" value="cyoE_ctaB"/>
    <property type="match status" value="1"/>
</dbReference>
<evidence type="ECO:0000256" key="2">
    <source>
        <dbReference type="ARBA" id="ARBA00004919"/>
    </source>
</evidence>
<protein>
    <recommendedName>
        <fullName evidence="11 14">Protoheme IX farnesyltransferase</fullName>
        <ecNumber evidence="3 14">2.5.1.141</ecNumber>
    </recommendedName>
    <alternativeName>
        <fullName evidence="12 14">Heme B farnesyltransferase</fullName>
    </alternativeName>
    <alternativeName>
        <fullName evidence="10 14">Heme O synthase</fullName>
    </alternativeName>
</protein>
<evidence type="ECO:0000256" key="4">
    <source>
        <dbReference type="ARBA" id="ARBA00022475"/>
    </source>
</evidence>
<comment type="catalytic activity">
    <reaction evidence="13 14">
        <text>heme b + (2E,6E)-farnesyl diphosphate + H2O = Fe(II)-heme o + diphosphate</text>
        <dbReference type="Rhea" id="RHEA:28070"/>
        <dbReference type="ChEBI" id="CHEBI:15377"/>
        <dbReference type="ChEBI" id="CHEBI:33019"/>
        <dbReference type="ChEBI" id="CHEBI:60344"/>
        <dbReference type="ChEBI" id="CHEBI:60530"/>
        <dbReference type="ChEBI" id="CHEBI:175763"/>
        <dbReference type="EC" id="2.5.1.141"/>
    </reaction>
</comment>
<keyword evidence="8 14" id="KW-0350">Heme biosynthesis</keyword>
<dbReference type="EMBL" id="CP000878">
    <property type="protein sequence ID" value="ABX08377.1"/>
    <property type="molecule type" value="Genomic_DNA"/>
</dbReference>
<evidence type="ECO:0000256" key="3">
    <source>
        <dbReference type="ARBA" id="ARBA00012292"/>
    </source>
</evidence>
<comment type="subcellular location">
    <subcellularLocation>
        <location evidence="14">Cell inner membrane</location>
        <topology evidence="14">Multi-pass membrane protein</topology>
    </subcellularLocation>
    <subcellularLocation>
        <location evidence="1">Cell membrane</location>
        <topology evidence="1">Multi-pass membrane protein</topology>
    </subcellularLocation>
</comment>
<keyword evidence="6 14" id="KW-0812">Transmembrane</keyword>
<keyword evidence="4 14" id="KW-1003">Cell membrane</keyword>
<dbReference type="InterPro" id="IPR006369">
    <property type="entry name" value="Protohaem_IX_farnesylTrfase"/>
</dbReference>
<sequence length="333" mass="35309">MVSSTSQILENPSSRNKFVPSRKLVKLPAWLEVAKPRLIPLLLATTLGGMALSEGWPLPSPRLACTLGGGALAAAAAGALNCLWEQDLDGRMERTSSRALPSGRLSPSTVFAGAISCTLAAATLLVSGVNCLAAGLSLLGICCYVLLYTALLKPRTSQNIVFGGVAGAIPPLVGAAAATGHVGLSGWWLFALVMVWTPAHFWALAILLKDDYRSVGIPMLPVVKGSVFTARAISRYGWATVFLSTFGVFALPDGGLLYGLLLIPFNGRLLQMVHRLASDPDDLTNAKGLFRWSILYMFGICLLLVISRFPLASQFHSQGIVLFTNIANTLSIA</sequence>
<feature type="transmembrane region" description="Helical" evidence="14">
    <location>
        <begin position="186"/>
        <end position="208"/>
    </location>
</feature>
<dbReference type="EC" id="2.5.1.141" evidence="3 14"/>
<name>A9BE67_PROM4</name>
<dbReference type="InterPro" id="IPR044878">
    <property type="entry name" value="UbiA_sf"/>
</dbReference>
<evidence type="ECO:0000256" key="13">
    <source>
        <dbReference type="ARBA" id="ARBA00047690"/>
    </source>
</evidence>
<evidence type="ECO:0000256" key="1">
    <source>
        <dbReference type="ARBA" id="ARBA00004651"/>
    </source>
</evidence>
<reference evidence="15 16" key="1">
    <citation type="journal article" date="2007" name="PLoS Genet.">
        <title>Patterns and implications of gene gain and loss in the evolution of Prochlorococcus.</title>
        <authorList>
            <person name="Kettler G.C."/>
            <person name="Martiny A.C."/>
            <person name="Huang K."/>
            <person name="Zucker J."/>
            <person name="Coleman M.L."/>
            <person name="Rodrigue S."/>
            <person name="Chen F."/>
            <person name="Lapidus A."/>
            <person name="Ferriera S."/>
            <person name="Johnson J."/>
            <person name="Steglich C."/>
            <person name="Church G.M."/>
            <person name="Richardson P."/>
            <person name="Chisholm S.W."/>
        </authorList>
    </citation>
    <scope>NUCLEOTIDE SEQUENCE [LARGE SCALE GENOMIC DNA]</scope>
    <source>
        <strain evidence="16">MIT 9211</strain>
    </source>
</reference>
<dbReference type="OrthoDB" id="9814417at2"/>
<keyword evidence="14" id="KW-0997">Cell inner membrane</keyword>
<dbReference type="InterPro" id="IPR030470">
    <property type="entry name" value="UbiA_prenylTrfase_CS"/>
</dbReference>
<dbReference type="PANTHER" id="PTHR43448:SF7">
    <property type="entry name" value="4-HYDROXYBENZOATE SOLANESYLTRANSFERASE"/>
    <property type="match status" value="1"/>
</dbReference>
<feature type="transmembrane region" description="Helical" evidence="14">
    <location>
        <begin position="159"/>
        <end position="180"/>
    </location>
</feature>
<dbReference type="STRING" id="93059.P9211_04461"/>
<dbReference type="GO" id="GO:0008495">
    <property type="term" value="F:protoheme IX farnesyltransferase activity"/>
    <property type="evidence" value="ECO:0007669"/>
    <property type="project" value="UniProtKB-UniRule"/>
</dbReference>
<evidence type="ECO:0000256" key="12">
    <source>
        <dbReference type="ARBA" id="ARBA00042475"/>
    </source>
</evidence>
<evidence type="ECO:0000313" key="16">
    <source>
        <dbReference type="Proteomes" id="UP000000788"/>
    </source>
</evidence>
<dbReference type="Pfam" id="PF01040">
    <property type="entry name" value="UbiA"/>
    <property type="match status" value="1"/>
</dbReference>
<keyword evidence="7 14" id="KW-1133">Transmembrane helix</keyword>
<evidence type="ECO:0000256" key="9">
    <source>
        <dbReference type="ARBA" id="ARBA00023136"/>
    </source>
</evidence>
<dbReference type="AlphaFoldDB" id="A9BE67"/>
<evidence type="ECO:0000256" key="8">
    <source>
        <dbReference type="ARBA" id="ARBA00023133"/>
    </source>
</evidence>
<evidence type="ECO:0000256" key="7">
    <source>
        <dbReference type="ARBA" id="ARBA00022989"/>
    </source>
</evidence>
<evidence type="ECO:0000256" key="6">
    <source>
        <dbReference type="ARBA" id="ARBA00022692"/>
    </source>
</evidence>
<dbReference type="HOGENOM" id="CLU_029631_0_2_3"/>
<feature type="transmembrane region" description="Helical" evidence="14">
    <location>
        <begin position="241"/>
        <end position="263"/>
    </location>
</feature>
<dbReference type="HAMAP" id="MF_00154">
    <property type="entry name" value="CyoE_CtaB"/>
    <property type="match status" value="1"/>
</dbReference>
<dbReference type="eggNOG" id="COG0109">
    <property type="taxonomic scope" value="Bacteria"/>
</dbReference>
<evidence type="ECO:0000256" key="11">
    <source>
        <dbReference type="ARBA" id="ARBA00040810"/>
    </source>
</evidence>
<keyword evidence="16" id="KW-1185">Reference proteome</keyword>
<dbReference type="PROSITE" id="PS00943">
    <property type="entry name" value="UBIA"/>
    <property type="match status" value="1"/>
</dbReference>
<proteinExistence type="inferred from homology"/>
<feature type="transmembrane region" description="Helical" evidence="14">
    <location>
        <begin position="132"/>
        <end position="152"/>
    </location>
</feature>
<dbReference type="Gene3D" id="1.10.357.140">
    <property type="entry name" value="UbiA prenyltransferase"/>
    <property type="match status" value="1"/>
</dbReference>